<feature type="coiled-coil region" evidence="1">
    <location>
        <begin position="80"/>
        <end position="107"/>
    </location>
</feature>
<evidence type="ECO:0000256" key="1">
    <source>
        <dbReference type="SAM" id="Coils"/>
    </source>
</evidence>
<evidence type="ECO:0000256" key="2">
    <source>
        <dbReference type="SAM" id="Phobius"/>
    </source>
</evidence>
<reference evidence="3" key="1">
    <citation type="submission" date="2021-02" db="EMBL/GenBank/DDBJ databases">
        <authorList>
            <person name="Nowell W R."/>
        </authorList>
    </citation>
    <scope>NUCLEOTIDE SEQUENCE</scope>
</reference>
<sequence length="169" mass="19423">MNHQSQRSSQPLATRNFTSAFLLLLGGTLIAAIILVCENTYSRILVRSKHADKHNTINKNHTGYSTMLAISNKFKSSPHEQLLQRRIESLQERIRELERRSSSQYSLRINKKNNEEPNKPSFFVLPVTYIPIRDASPKLEIVPCMSKYQSQTPLLLDEESKSQMHETVV</sequence>
<keyword evidence="2" id="KW-0472">Membrane</keyword>
<keyword evidence="2" id="KW-1133">Transmembrane helix</keyword>
<evidence type="ECO:0000313" key="3">
    <source>
        <dbReference type="EMBL" id="CAF3814017.1"/>
    </source>
</evidence>
<dbReference type="EMBL" id="CAJOBH010000735">
    <property type="protein sequence ID" value="CAF3814017.1"/>
    <property type="molecule type" value="Genomic_DNA"/>
</dbReference>
<gene>
    <name evidence="3" type="ORF">BYL167_LOCUS3701</name>
</gene>
<comment type="caution">
    <text evidence="3">The sequence shown here is derived from an EMBL/GenBank/DDBJ whole genome shotgun (WGS) entry which is preliminary data.</text>
</comment>
<name>A0A8S2JK89_9BILA</name>
<protein>
    <submittedName>
        <fullName evidence="3">Uncharacterized protein</fullName>
    </submittedName>
</protein>
<organism evidence="3 4">
    <name type="scientific">Rotaria magnacalcarata</name>
    <dbReference type="NCBI Taxonomy" id="392030"/>
    <lineage>
        <taxon>Eukaryota</taxon>
        <taxon>Metazoa</taxon>
        <taxon>Spiralia</taxon>
        <taxon>Gnathifera</taxon>
        <taxon>Rotifera</taxon>
        <taxon>Eurotatoria</taxon>
        <taxon>Bdelloidea</taxon>
        <taxon>Philodinida</taxon>
        <taxon>Philodinidae</taxon>
        <taxon>Rotaria</taxon>
    </lineage>
</organism>
<dbReference type="Proteomes" id="UP000681967">
    <property type="component" value="Unassembled WGS sequence"/>
</dbReference>
<dbReference type="AlphaFoldDB" id="A0A8S2JK89"/>
<keyword evidence="1" id="KW-0175">Coiled coil</keyword>
<accession>A0A8S2JK89</accession>
<evidence type="ECO:0000313" key="4">
    <source>
        <dbReference type="Proteomes" id="UP000681967"/>
    </source>
</evidence>
<keyword evidence="2" id="KW-0812">Transmembrane</keyword>
<feature type="transmembrane region" description="Helical" evidence="2">
    <location>
        <begin position="20"/>
        <end position="41"/>
    </location>
</feature>
<proteinExistence type="predicted"/>